<reference evidence="2 3" key="1">
    <citation type="submission" date="2024-02" db="EMBL/GenBank/DDBJ databases">
        <title>Seven novel Bacillus-like species.</title>
        <authorList>
            <person name="Liu G."/>
        </authorList>
    </citation>
    <scope>NUCLEOTIDE SEQUENCE [LARGE SCALE GENOMIC DNA]</scope>
    <source>
        <strain evidence="2 3">FJAT-52054</strain>
    </source>
</reference>
<dbReference type="InterPro" id="IPR011330">
    <property type="entry name" value="Glyco_hydro/deAcase_b/a-brl"/>
</dbReference>
<organism evidence="2 3">
    <name type="scientific">Metabacillus sediminis</name>
    <dbReference type="NCBI Taxonomy" id="3117746"/>
    <lineage>
        <taxon>Bacteria</taxon>
        <taxon>Bacillati</taxon>
        <taxon>Bacillota</taxon>
        <taxon>Bacilli</taxon>
        <taxon>Bacillales</taxon>
        <taxon>Bacillaceae</taxon>
        <taxon>Metabacillus</taxon>
    </lineage>
</organism>
<dbReference type="Proteomes" id="UP001377337">
    <property type="component" value="Chromosome"/>
</dbReference>
<dbReference type="InterPro" id="IPR050248">
    <property type="entry name" value="Polysacc_deacetylase_ArnD"/>
</dbReference>
<dbReference type="EMBL" id="CP147407">
    <property type="protein sequence ID" value="WXB98812.1"/>
    <property type="molecule type" value="Genomic_DNA"/>
</dbReference>
<keyword evidence="3" id="KW-1185">Reference proteome</keyword>
<feature type="domain" description="NodB homology" evidence="1">
    <location>
        <begin position="130"/>
        <end position="306"/>
    </location>
</feature>
<dbReference type="PANTHER" id="PTHR10587:SF80">
    <property type="entry name" value="CHITOOLIGOSACCHARIDE DEACETYLASE"/>
    <property type="match status" value="1"/>
</dbReference>
<accession>A0ABZ2NNN8</accession>
<name>A0ABZ2NNN8_9BACI</name>
<dbReference type="CDD" id="cd10950">
    <property type="entry name" value="CE4_BsYlxY_like"/>
    <property type="match status" value="1"/>
</dbReference>
<dbReference type="InterPro" id="IPR014228">
    <property type="entry name" value="Spore_polysacc_deacetyl_YlxY"/>
</dbReference>
<dbReference type="NCBIfam" id="TIGR02873">
    <property type="entry name" value="spore_ylxY"/>
    <property type="match status" value="1"/>
</dbReference>
<dbReference type="PROSITE" id="PS51677">
    <property type="entry name" value="NODB"/>
    <property type="match status" value="1"/>
</dbReference>
<dbReference type="Pfam" id="PF01522">
    <property type="entry name" value="Polysacc_deac_1"/>
    <property type="match status" value="1"/>
</dbReference>
<evidence type="ECO:0000259" key="1">
    <source>
        <dbReference type="PROSITE" id="PS51677"/>
    </source>
</evidence>
<dbReference type="Gene3D" id="3.20.20.370">
    <property type="entry name" value="Glycoside hydrolase/deacetylase"/>
    <property type="match status" value="1"/>
</dbReference>
<sequence>MRGIRMKFAVTILLMVITAGVMQNSYISSYVVELKSSDLQASKSVDGICEEIETRAIEFNVPAKNAEIHTIWKATPGYNGRQVDLTASCAKMKEIGMFKKELLVFKEIAPSIHLSDLPPSPIYRGNPAKPMASLLINVAWGNEYLPEMLDTLEKQHVKATFFLEGRWAKENPKLAKMISEAGHEIGNHSYTHPDMKRLSSESAKVQLQQTNEVIEALTDIKTKWFAPPSGSYSDETVRIASTMGMRTILWSVDTIDWQNPAPEQLIQRVMKKVHPGAMILMHPTKSSADALDQLIVQIKGKNLSLGTVTDLMDESRSEQPL</sequence>
<evidence type="ECO:0000313" key="3">
    <source>
        <dbReference type="Proteomes" id="UP001377337"/>
    </source>
</evidence>
<evidence type="ECO:0000313" key="2">
    <source>
        <dbReference type="EMBL" id="WXB98812.1"/>
    </source>
</evidence>
<proteinExistence type="predicted"/>
<dbReference type="RefSeq" id="WP_338781969.1">
    <property type="nucleotide sequence ID" value="NZ_CP147407.1"/>
</dbReference>
<dbReference type="InterPro" id="IPR002509">
    <property type="entry name" value="NODB_dom"/>
</dbReference>
<dbReference type="SUPFAM" id="SSF88713">
    <property type="entry name" value="Glycoside hydrolase/deacetylase"/>
    <property type="match status" value="1"/>
</dbReference>
<protein>
    <submittedName>
        <fullName evidence="2">Polysaccharide deacetylase family protein</fullName>
    </submittedName>
</protein>
<dbReference type="PANTHER" id="PTHR10587">
    <property type="entry name" value="GLYCOSYL TRANSFERASE-RELATED"/>
    <property type="match status" value="1"/>
</dbReference>
<gene>
    <name evidence="2" type="ORF">WCV65_10145</name>
</gene>